<evidence type="ECO:0000256" key="5">
    <source>
        <dbReference type="ARBA" id="ARBA00023180"/>
    </source>
</evidence>
<dbReference type="PRINTS" id="PR00724">
    <property type="entry name" value="CRBOXYPTASEC"/>
</dbReference>
<name>A0A6A5ZCG2_9PLEO</name>
<protein>
    <submittedName>
        <fullName evidence="8">Alpha/Beta hydrolase protein</fullName>
    </submittedName>
</protein>
<dbReference type="GO" id="GO:0006508">
    <property type="term" value="P:proteolysis"/>
    <property type="evidence" value="ECO:0007669"/>
    <property type="project" value="UniProtKB-KW"/>
</dbReference>
<keyword evidence="7" id="KW-0732">Signal</keyword>
<feature type="signal peptide" evidence="7">
    <location>
        <begin position="1"/>
        <end position="19"/>
    </location>
</feature>
<dbReference type="Gene3D" id="3.40.50.1820">
    <property type="entry name" value="alpha/beta hydrolase"/>
    <property type="match status" value="1"/>
</dbReference>
<dbReference type="Proteomes" id="UP000799770">
    <property type="component" value="Unassembled WGS sequence"/>
</dbReference>
<feature type="compositionally biased region" description="Basic residues" evidence="6">
    <location>
        <begin position="575"/>
        <end position="587"/>
    </location>
</feature>
<dbReference type="InterPro" id="IPR029058">
    <property type="entry name" value="AB_hydrolase_fold"/>
</dbReference>
<sequence>MRWTSKQSVVALLAAGAAAQFVPAPTDLITKKGYAGINVRYKQVPTGICELDPNVKSYSGYADIGENQHIFWWFFEARNQDPSEAPLTVWINGGPGSSSMIGLFQELGPCGVGIDGKPFNNPYSWTNVSNMLFIDEPTTVGLSYSIPIPAYDDGSYIVQLPNETCPDYAEVYGTCGTYSKPDIGLVPNSTEGAAPGMWKTLQGFMGAFPEYSREGFSFTTESYGGHYGPVFNEYILEQNKKNIPGAHKIKLENVLIGNGWFDPIIQYQAYYNYTVYPQNTYDYDPYNDTVKAEWFNNMYGAGNCLDQTKECYATGGNAICSAADNFCYEKVEYLYDLYSGRDEYDMRFLYPDPFPYSYYVEYLNTPEVQKAIGAYQNFSESSSTVSTAFGNTGDDDRESNTIEDCKKLLKAGVQVVLYYGDADFNCNWLGGQVVADEIAAPGYSKAGFVNMSTSDDIVHGQVKQSGLFSFVRIYESGHEVPFYQPLAALELFERALAQVDLATGKEKLCDNPHYTTVGTPTSTYREGNATIQLELTPANATYNTILNAPDPEPTWSAVPSAAAKKRNVKREMKRMSKPRTGKNGKLL</sequence>
<dbReference type="GO" id="GO:0004185">
    <property type="term" value="F:serine-type carboxypeptidase activity"/>
    <property type="evidence" value="ECO:0007669"/>
    <property type="project" value="InterPro"/>
</dbReference>
<evidence type="ECO:0000313" key="8">
    <source>
        <dbReference type="EMBL" id="KAF2116447.1"/>
    </source>
</evidence>
<comment type="similarity">
    <text evidence="1">Belongs to the peptidase S10 family.</text>
</comment>
<reference evidence="8" key="1">
    <citation type="journal article" date="2020" name="Stud. Mycol.">
        <title>101 Dothideomycetes genomes: a test case for predicting lifestyles and emergence of pathogens.</title>
        <authorList>
            <person name="Haridas S."/>
            <person name="Albert R."/>
            <person name="Binder M."/>
            <person name="Bloem J."/>
            <person name="Labutti K."/>
            <person name="Salamov A."/>
            <person name="Andreopoulos B."/>
            <person name="Baker S."/>
            <person name="Barry K."/>
            <person name="Bills G."/>
            <person name="Bluhm B."/>
            <person name="Cannon C."/>
            <person name="Castanera R."/>
            <person name="Culley D."/>
            <person name="Daum C."/>
            <person name="Ezra D."/>
            <person name="Gonzalez J."/>
            <person name="Henrissat B."/>
            <person name="Kuo A."/>
            <person name="Liang C."/>
            <person name="Lipzen A."/>
            <person name="Lutzoni F."/>
            <person name="Magnuson J."/>
            <person name="Mondo S."/>
            <person name="Nolan M."/>
            <person name="Ohm R."/>
            <person name="Pangilinan J."/>
            <person name="Park H.-J."/>
            <person name="Ramirez L."/>
            <person name="Alfaro M."/>
            <person name="Sun H."/>
            <person name="Tritt A."/>
            <person name="Yoshinaga Y."/>
            <person name="Zwiers L.-H."/>
            <person name="Turgeon B."/>
            <person name="Goodwin S."/>
            <person name="Spatafora J."/>
            <person name="Crous P."/>
            <person name="Grigoriev I."/>
        </authorList>
    </citation>
    <scope>NUCLEOTIDE SEQUENCE</scope>
    <source>
        <strain evidence="8">CBS 627.86</strain>
    </source>
</reference>
<keyword evidence="9" id="KW-1185">Reference proteome</keyword>
<dbReference type="EMBL" id="ML977321">
    <property type="protein sequence ID" value="KAF2116447.1"/>
    <property type="molecule type" value="Genomic_DNA"/>
</dbReference>
<dbReference type="AlphaFoldDB" id="A0A6A5ZCG2"/>
<feature type="region of interest" description="Disordered" evidence="6">
    <location>
        <begin position="566"/>
        <end position="587"/>
    </location>
</feature>
<keyword evidence="3" id="KW-0645">Protease</keyword>
<dbReference type="InterPro" id="IPR001563">
    <property type="entry name" value="Peptidase_S10"/>
</dbReference>
<keyword evidence="5" id="KW-0325">Glycoprotein</keyword>
<evidence type="ECO:0000256" key="4">
    <source>
        <dbReference type="ARBA" id="ARBA00022801"/>
    </source>
</evidence>
<organism evidence="8 9">
    <name type="scientific">Lophiotrema nucula</name>
    <dbReference type="NCBI Taxonomy" id="690887"/>
    <lineage>
        <taxon>Eukaryota</taxon>
        <taxon>Fungi</taxon>
        <taxon>Dikarya</taxon>
        <taxon>Ascomycota</taxon>
        <taxon>Pezizomycotina</taxon>
        <taxon>Dothideomycetes</taxon>
        <taxon>Pleosporomycetidae</taxon>
        <taxon>Pleosporales</taxon>
        <taxon>Lophiotremataceae</taxon>
        <taxon>Lophiotrema</taxon>
    </lineage>
</organism>
<dbReference type="SUPFAM" id="SSF53474">
    <property type="entry name" value="alpha/beta-Hydrolases"/>
    <property type="match status" value="1"/>
</dbReference>
<dbReference type="PANTHER" id="PTHR11802">
    <property type="entry name" value="SERINE PROTEASE FAMILY S10 SERINE CARBOXYPEPTIDASE"/>
    <property type="match status" value="1"/>
</dbReference>
<dbReference type="Pfam" id="PF00450">
    <property type="entry name" value="Peptidase_S10"/>
    <property type="match status" value="1"/>
</dbReference>
<dbReference type="PANTHER" id="PTHR11802:SF64">
    <property type="entry name" value="CARBOXYPEPTIDASE"/>
    <property type="match status" value="1"/>
</dbReference>
<dbReference type="OrthoDB" id="443318at2759"/>
<evidence type="ECO:0000256" key="2">
    <source>
        <dbReference type="ARBA" id="ARBA00022645"/>
    </source>
</evidence>
<keyword evidence="2" id="KW-0121">Carboxypeptidase</keyword>
<dbReference type="GO" id="GO:0000324">
    <property type="term" value="C:fungal-type vacuole"/>
    <property type="evidence" value="ECO:0007669"/>
    <property type="project" value="TreeGrafter"/>
</dbReference>
<keyword evidence="4 8" id="KW-0378">Hydrolase</keyword>
<evidence type="ECO:0000313" key="9">
    <source>
        <dbReference type="Proteomes" id="UP000799770"/>
    </source>
</evidence>
<proteinExistence type="inferred from homology"/>
<feature type="chain" id="PRO_5025403856" evidence="7">
    <location>
        <begin position="20"/>
        <end position="587"/>
    </location>
</feature>
<evidence type="ECO:0000256" key="6">
    <source>
        <dbReference type="SAM" id="MobiDB-lite"/>
    </source>
</evidence>
<evidence type="ECO:0000256" key="7">
    <source>
        <dbReference type="SAM" id="SignalP"/>
    </source>
</evidence>
<evidence type="ECO:0000256" key="1">
    <source>
        <dbReference type="ARBA" id="ARBA00009431"/>
    </source>
</evidence>
<evidence type="ECO:0000256" key="3">
    <source>
        <dbReference type="ARBA" id="ARBA00022670"/>
    </source>
</evidence>
<gene>
    <name evidence="8" type="ORF">BDV96DRAFT_491878</name>
</gene>
<accession>A0A6A5ZCG2</accession>